<feature type="compositionally biased region" description="Acidic residues" evidence="1">
    <location>
        <begin position="192"/>
        <end position="203"/>
    </location>
</feature>
<feature type="compositionally biased region" description="Acidic residues" evidence="1">
    <location>
        <begin position="85"/>
        <end position="95"/>
    </location>
</feature>
<feature type="compositionally biased region" description="Polar residues" evidence="1">
    <location>
        <begin position="204"/>
        <end position="216"/>
    </location>
</feature>
<evidence type="ECO:0000256" key="1">
    <source>
        <dbReference type="SAM" id="MobiDB-lite"/>
    </source>
</evidence>
<feature type="compositionally biased region" description="Polar residues" evidence="1">
    <location>
        <begin position="147"/>
        <end position="163"/>
    </location>
</feature>
<reference evidence="2" key="1">
    <citation type="submission" date="2022-06" db="EMBL/GenBank/DDBJ databases">
        <title>Diverse halophilic archaea isolated from saline environments.</title>
        <authorList>
            <person name="Cui H.-L."/>
        </authorList>
    </citation>
    <scope>NUCLEOTIDE SEQUENCE</scope>
    <source>
        <strain evidence="2">WLHS1</strain>
    </source>
</reference>
<gene>
    <name evidence="2" type="ORF">NGM29_12980</name>
</gene>
<protein>
    <submittedName>
        <fullName evidence="2">Uncharacterized protein</fullName>
    </submittedName>
</protein>
<name>A0A9E7N6N2_9EURY</name>
<dbReference type="GeneID" id="73290976"/>
<feature type="compositionally biased region" description="Acidic residues" evidence="1">
    <location>
        <begin position="8"/>
        <end position="20"/>
    </location>
</feature>
<feature type="compositionally biased region" description="Polar residues" evidence="1">
    <location>
        <begin position="43"/>
        <end position="78"/>
    </location>
</feature>
<proteinExistence type="predicted"/>
<dbReference type="RefSeq" id="WP_254156703.1">
    <property type="nucleotide sequence ID" value="NZ_CP100355.1"/>
</dbReference>
<evidence type="ECO:0000313" key="3">
    <source>
        <dbReference type="Proteomes" id="UP001056855"/>
    </source>
</evidence>
<sequence>MSEHDGAGDDSGDQGAESEDDGPREKGGEREREGPGGGPKRVVSNTSVDDILNSLNETNAGNSSPRATGDTRTQSGPSADSRGELEDEASLEEDEKAGRENVEEAETGNAEEAGEENVEEARTENADGDAEQTQTAEGADGEMEPEQPQNDVPTASTPTQDALSSRIERGAVTGADVRAAEAGEGRERTPDIDEIDLSLDDLETNQASESAASGPTVSPPSDGVDDAAPSSDEADDQADSSGLLARLRGFFSR</sequence>
<accession>A0A9E7N6N2</accession>
<feature type="compositionally biased region" description="Basic and acidic residues" evidence="1">
    <location>
        <begin position="21"/>
        <end position="34"/>
    </location>
</feature>
<keyword evidence="3" id="KW-1185">Reference proteome</keyword>
<dbReference type="EMBL" id="CP100355">
    <property type="protein sequence ID" value="UTF52694.1"/>
    <property type="molecule type" value="Genomic_DNA"/>
</dbReference>
<dbReference type="Proteomes" id="UP001056855">
    <property type="component" value="Chromosome"/>
</dbReference>
<dbReference type="KEGG" id="sawl:NGM29_12980"/>
<feature type="region of interest" description="Disordered" evidence="1">
    <location>
        <begin position="1"/>
        <end position="253"/>
    </location>
</feature>
<dbReference type="AlphaFoldDB" id="A0A9E7N6N2"/>
<organism evidence="2 3">
    <name type="scientific">Natronosalvus rutilus</name>
    <dbReference type="NCBI Taxonomy" id="2953753"/>
    <lineage>
        <taxon>Archaea</taxon>
        <taxon>Methanobacteriati</taxon>
        <taxon>Methanobacteriota</taxon>
        <taxon>Stenosarchaea group</taxon>
        <taxon>Halobacteria</taxon>
        <taxon>Halobacteriales</taxon>
        <taxon>Natrialbaceae</taxon>
        <taxon>Natronosalvus</taxon>
    </lineage>
</organism>
<evidence type="ECO:0000313" key="2">
    <source>
        <dbReference type="EMBL" id="UTF52694.1"/>
    </source>
</evidence>
<feature type="compositionally biased region" description="Basic and acidic residues" evidence="1">
    <location>
        <begin position="178"/>
        <end position="191"/>
    </location>
</feature>